<sequence length="88" mass="10078">MSTKTTDILDRIKNERDRQNSLHGSEMDSKNSPGDWVSMVGHYLMKDVRRNGVYPSKENYEDSLIKAAAVIVAALEHTEIMENRKELI</sequence>
<evidence type="ECO:0000313" key="3">
    <source>
        <dbReference type="Proteomes" id="UP000223025"/>
    </source>
</evidence>
<dbReference type="EMBL" id="MF403008">
    <property type="protein sequence ID" value="AUZ95030.1"/>
    <property type="molecule type" value="Genomic_DNA"/>
</dbReference>
<dbReference type="GeneID" id="40088252"/>
<keyword evidence="3" id="KW-1185">Reference proteome</keyword>
<dbReference type="RefSeq" id="YP_009611914.1">
    <property type="nucleotide sequence ID" value="NC_042013.1"/>
</dbReference>
<organism evidence="2 3">
    <name type="scientific">Agrobacterium phage Atu_ph07</name>
    <dbReference type="NCBI Taxonomy" id="2024264"/>
    <lineage>
        <taxon>Viruses</taxon>
        <taxon>Duplodnaviria</taxon>
        <taxon>Heunggongvirae</taxon>
        <taxon>Uroviricota</taxon>
        <taxon>Caudoviricetes</taxon>
        <taxon>Polybotosvirus</taxon>
        <taxon>Polybotosvirus Atuph07</taxon>
    </lineage>
</organism>
<reference evidence="2 3" key="1">
    <citation type="submission" date="2017-06" db="EMBL/GenBank/DDBJ databases">
        <authorList>
            <person name="Kim H.J."/>
            <person name="Triplett B.A."/>
        </authorList>
    </citation>
    <scope>NUCLEOTIDE SEQUENCE [LARGE SCALE GENOMIC DNA]</scope>
</reference>
<name>A0A2L0UZT8_9CAUD</name>
<proteinExistence type="predicted"/>
<dbReference type="KEGG" id="vg:40088252"/>
<evidence type="ECO:0000256" key="1">
    <source>
        <dbReference type="SAM" id="MobiDB-lite"/>
    </source>
</evidence>
<evidence type="ECO:0000313" key="2">
    <source>
        <dbReference type="EMBL" id="AUZ95030.1"/>
    </source>
</evidence>
<feature type="region of interest" description="Disordered" evidence="1">
    <location>
        <begin position="1"/>
        <end position="33"/>
    </location>
</feature>
<protein>
    <submittedName>
        <fullName evidence="2">Uncharacterized protein</fullName>
    </submittedName>
</protein>
<accession>A0A2L0UZT8</accession>
<dbReference type="Proteomes" id="UP000223025">
    <property type="component" value="Segment"/>
</dbReference>
<feature type="compositionally biased region" description="Basic and acidic residues" evidence="1">
    <location>
        <begin position="7"/>
        <end position="29"/>
    </location>
</feature>